<feature type="transmembrane region" description="Helical" evidence="1">
    <location>
        <begin position="88"/>
        <end position="108"/>
    </location>
</feature>
<dbReference type="OrthoDB" id="9781927at2"/>
<evidence type="ECO:0000256" key="1">
    <source>
        <dbReference type="SAM" id="Phobius"/>
    </source>
</evidence>
<proteinExistence type="predicted"/>
<feature type="transmembrane region" description="Helical" evidence="1">
    <location>
        <begin position="120"/>
        <end position="145"/>
    </location>
</feature>
<keyword evidence="1" id="KW-0472">Membrane</keyword>
<feature type="transmembrane region" description="Helical" evidence="1">
    <location>
        <begin position="56"/>
        <end position="76"/>
    </location>
</feature>
<name>A0A1J5TUB6_9GAMM</name>
<dbReference type="Proteomes" id="UP000182798">
    <property type="component" value="Unassembled WGS sequence"/>
</dbReference>
<organism evidence="2 3">
    <name type="scientific">Bathymodiolus thermophilus thioautotrophic gill symbiont</name>
    <dbReference type="NCBI Taxonomy" id="2360"/>
    <lineage>
        <taxon>Bacteria</taxon>
        <taxon>Pseudomonadati</taxon>
        <taxon>Pseudomonadota</taxon>
        <taxon>Gammaproteobacteria</taxon>
        <taxon>sulfur-oxidizing symbionts</taxon>
    </lineage>
</organism>
<reference evidence="3" key="1">
    <citation type="submission" date="2016-09" db="EMBL/GenBank/DDBJ databases">
        <title>Genome Sequence of Bathymodiolus thermophilus sulfur-oxidizing gill endosymbiont.</title>
        <authorList>
            <person name="Ponnudurai R."/>
            <person name="Kleiner M."/>
            <person name="Sayavedra L."/>
            <person name="Thuermer A."/>
            <person name="Felbeck H."/>
            <person name="Schlueter R."/>
            <person name="Schweder T."/>
            <person name="Markert S."/>
        </authorList>
    </citation>
    <scope>NUCLEOTIDE SEQUENCE [LARGE SCALE GENOMIC DNA]</scope>
    <source>
        <strain evidence="3">BAT/CrabSpa'14</strain>
    </source>
</reference>
<dbReference type="AlphaFoldDB" id="A0A1J5TUB6"/>
<sequence length="305" mass="34655">MDSITQFSLGAVIGIAISPKKTPKVAIISGLLASLPDLDVLINYSNNLDSTINHRGFSHSLFFLTLVSPLLALILFKFFNYIDYFRWWLITFLALTTHAILDSFTIYGTSLFLPFSDEKIMIGSVFIIDPIYTLPLLASFLYLVVRKKPWLIQGKSFNTMALVFSHIYLLFGVIVQQMLTPAGYAFATPTPFNTYLWRVVKVEDSNISEYFVDIFGNQKTAISVKNQQSLGEINLESVSKYAKFSSNFYNLEVDDNRLILQDLRMGNIKNPMFSFVIAEKIDNQWKQVEPYRHTIKVDVGAMFGG</sequence>
<gene>
    <name evidence="2" type="ORF">BGC33_13935</name>
</gene>
<keyword evidence="1" id="KW-0812">Transmembrane</keyword>
<dbReference type="EMBL" id="MIQH01001171">
    <property type="protein sequence ID" value="OIR23748.1"/>
    <property type="molecule type" value="Genomic_DNA"/>
</dbReference>
<evidence type="ECO:0000313" key="2">
    <source>
        <dbReference type="EMBL" id="OIR23748.1"/>
    </source>
</evidence>
<feature type="transmembrane region" description="Helical" evidence="1">
    <location>
        <begin position="157"/>
        <end position="179"/>
    </location>
</feature>
<keyword evidence="1" id="KW-1133">Transmembrane helix</keyword>
<dbReference type="PANTHER" id="PTHR40031">
    <property type="entry name" value="HYPOTHETICAL MEMBRANE SPANNING PROTEIN"/>
    <property type="match status" value="1"/>
</dbReference>
<dbReference type="PANTHER" id="PTHR40031:SF1">
    <property type="entry name" value="MEMBRANE-BOUND METAL-DEPENDENT HYDROLASE"/>
    <property type="match status" value="1"/>
</dbReference>
<dbReference type="InterPro" id="IPR007404">
    <property type="entry name" value="YdjM-like"/>
</dbReference>
<accession>A0A1J5TUB6</accession>
<comment type="caution">
    <text evidence="2">The sequence shown here is derived from an EMBL/GenBank/DDBJ whole genome shotgun (WGS) entry which is preliminary data.</text>
</comment>
<protein>
    <recommendedName>
        <fullName evidence="4">Hydrolase</fullName>
    </recommendedName>
</protein>
<evidence type="ECO:0008006" key="4">
    <source>
        <dbReference type="Google" id="ProtNLM"/>
    </source>
</evidence>
<dbReference type="Pfam" id="PF04307">
    <property type="entry name" value="YdjM"/>
    <property type="match status" value="1"/>
</dbReference>
<evidence type="ECO:0000313" key="3">
    <source>
        <dbReference type="Proteomes" id="UP000182798"/>
    </source>
</evidence>
<dbReference type="RefSeq" id="WP_071565314.1">
    <property type="nucleotide sequence ID" value="NZ_MIQH01001171.1"/>
</dbReference>
<dbReference type="InterPro" id="IPR053170">
    <property type="entry name" value="Transcription_regulator"/>
</dbReference>